<feature type="compositionally biased region" description="Polar residues" evidence="1">
    <location>
        <begin position="1011"/>
        <end position="1031"/>
    </location>
</feature>
<feature type="compositionally biased region" description="Basic and acidic residues" evidence="1">
    <location>
        <begin position="681"/>
        <end position="697"/>
    </location>
</feature>
<keyword evidence="4" id="KW-1185">Reference proteome</keyword>
<feature type="compositionally biased region" description="Basic and acidic residues" evidence="1">
    <location>
        <begin position="827"/>
        <end position="840"/>
    </location>
</feature>
<feature type="compositionally biased region" description="Low complexity" evidence="1">
    <location>
        <begin position="1172"/>
        <end position="1184"/>
    </location>
</feature>
<feature type="compositionally biased region" description="Low complexity" evidence="1">
    <location>
        <begin position="698"/>
        <end position="712"/>
    </location>
</feature>
<feature type="compositionally biased region" description="Basic and acidic residues" evidence="1">
    <location>
        <begin position="851"/>
        <end position="866"/>
    </location>
</feature>
<evidence type="ECO:0008006" key="5">
    <source>
        <dbReference type="Google" id="ProtNLM"/>
    </source>
</evidence>
<dbReference type="Proteomes" id="UP000593765">
    <property type="component" value="Chromosome"/>
</dbReference>
<feature type="transmembrane region" description="Helical" evidence="2">
    <location>
        <begin position="147"/>
        <end position="166"/>
    </location>
</feature>
<feature type="compositionally biased region" description="Low complexity" evidence="1">
    <location>
        <begin position="1254"/>
        <end position="1327"/>
    </location>
</feature>
<evidence type="ECO:0000256" key="1">
    <source>
        <dbReference type="SAM" id="MobiDB-lite"/>
    </source>
</evidence>
<feature type="region of interest" description="Disordered" evidence="1">
    <location>
        <begin position="731"/>
        <end position="1058"/>
    </location>
</feature>
<dbReference type="EMBL" id="CP063458">
    <property type="protein sequence ID" value="QOV88291.1"/>
    <property type="molecule type" value="Genomic_DNA"/>
</dbReference>
<keyword evidence="2" id="KW-0472">Membrane</keyword>
<feature type="compositionally biased region" description="Low complexity" evidence="1">
    <location>
        <begin position="961"/>
        <end position="1009"/>
    </location>
</feature>
<sequence length="1499" mass="163893">MQNNEQLLRELDKVSVRYRRLLLMAGLATVWLALAAVGLAVLAWTRGGGYAVPGFLLVALVVLPLLIVPIIVRALRIVRDPMWIARRVETKFPDLDAKLLAAVEQHQASKTRRLGYLEQTVVEESLAHARQHRWLDLVSAARMRTTGLAHALLLVAFVAVVVAIVADVIRRPGSEGFWAGGPATQPVAKDFEIKVEPEDTSVERGTGLIVLARFGERMPGDVQLLLKDGAGQTSQLSMAKSLDDPIFAGRTSPLQNGLTYAIRYAGQQTRWYKVGVYEHPELEQADAKLNFPTYTGLEEKVVQDVRTVTAVEGTKATLTLRLNKPVTEAVLIPAPRKPIDGAANTDAPTTQPSPVKLVADPANPNQYTAAVDMTQSQTYRLQLKDEDGRDAKRPAQLALNVTANRPPELKLEFPAKDVDVSPIEEMTVKAKVWDDFGVKRVGMSYGIAGQPPKDVVLAEGVAAKDRKDVAHTVALEKMSAEPDQLLSYYLWVEDNGPDGKIRRTSGDMFFAEVRPFEEIFRQGEQPSEEPQEEQQKQASQNAQQAEENAEKQKEIIAATWKVMRREIAKDPTPQFVPDVKLIAESQAELKEKTAGMAEKLTDERSKSFLASALKHMDNAVSELTSAAGGPAVDRLPNALSAEQAAYQDLLKLRAREHEVVRKNSKQKGQPSQSSASSRKQRQLDQLKLDQEQNRYEQQRTAQQQAQQQQQEAQARETRQVLSRLRELAQRQEDLNKQMKELQSALDAAKEEAKKEEIKRQLARLRDQQREMLQDTDQLRDRMEQPENQERMAEAKDQLDKTREDVRKAAEALEQNKTQEASAAGARAEQKLNQMKEEFRRQAAGQFGEAVENMRQEARQLDQKQQELSDQLAEMNGQPRPQRQQQQPNQPGQQPQASAGQRQPGQQQGQQPQAGQQPGAGEPQDGSPQGQPQQGEAQAGQPGQGRAGQGQSGQGQSGQGQSGQAQSGQARAGQPRGGQQRLGQPAGQPGDAQANAGQPGEQPQPGDPSGEPNAQTGQNAPGQNSPGQNRPQRPSLRAGEGKTPNRERIAQDLEQQRQKLESLLENMRQTIEKAEATEPLLSKQLYDTVRNVRQERADEAIDAARRLVDRGFVGEAQQAGEEAAKSVTKLREGVEKAAKGVLGDEDEALRRARAEVDALAQQLDREMGRNGQPPAAAPATRPALADRSNGRGNPSTRPAGDERQLADGGRNPRGGPTTRPGEAPQATGEQPNGQQPGERQPRGGTTRPAGEPAVAQGNPQPGQNPPQGQQQGQTPRQGQPGQQGQPQMANAGQQPGAQPGQGQQPGQQGQQPGQQPGQGQQAGEQPGQPGQGNPPGQAQAQQQGQPGQGRQPGQRQPGLRGGNTNDQANPAEVADRGPGAPSDEGRQAGPLTGEGFREWADRLRDVEEMVSDPRLRAEAARIRERAKAVRAEVDRHSKEPNWDLVRNEIGLPLAELRKAITEELLRRQGGEALVPIDREPVPPEFAEQVRKYYERLGAGK</sequence>
<organism evidence="3 4">
    <name type="scientific">Humisphaera borealis</name>
    <dbReference type="NCBI Taxonomy" id="2807512"/>
    <lineage>
        <taxon>Bacteria</taxon>
        <taxon>Pseudomonadati</taxon>
        <taxon>Planctomycetota</taxon>
        <taxon>Phycisphaerae</taxon>
        <taxon>Tepidisphaerales</taxon>
        <taxon>Tepidisphaeraceae</taxon>
        <taxon>Humisphaera</taxon>
    </lineage>
</organism>
<feature type="compositionally biased region" description="Basic and acidic residues" evidence="1">
    <location>
        <begin position="1038"/>
        <end position="1058"/>
    </location>
</feature>
<feature type="compositionally biased region" description="Low complexity" evidence="1">
    <location>
        <begin position="666"/>
        <end position="677"/>
    </location>
</feature>
<dbReference type="KEGG" id="hbs:IPV69_18835"/>
<keyword evidence="2" id="KW-0812">Transmembrane</keyword>
<evidence type="ECO:0000313" key="3">
    <source>
        <dbReference type="EMBL" id="QOV88291.1"/>
    </source>
</evidence>
<proteinExistence type="predicted"/>
<feature type="transmembrane region" description="Helical" evidence="2">
    <location>
        <begin position="50"/>
        <end position="72"/>
    </location>
</feature>
<feature type="region of interest" description="Disordered" evidence="1">
    <location>
        <begin position="522"/>
        <end position="552"/>
    </location>
</feature>
<evidence type="ECO:0000313" key="4">
    <source>
        <dbReference type="Proteomes" id="UP000593765"/>
    </source>
</evidence>
<feature type="compositionally biased region" description="Low complexity" evidence="1">
    <location>
        <begin position="536"/>
        <end position="546"/>
    </location>
</feature>
<feature type="region of interest" description="Disordered" evidence="1">
    <location>
        <begin position="659"/>
        <end position="719"/>
    </location>
</feature>
<evidence type="ECO:0000256" key="2">
    <source>
        <dbReference type="SAM" id="Phobius"/>
    </source>
</evidence>
<feature type="compositionally biased region" description="Low complexity" evidence="1">
    <location>
        <begin position="1333"/>
        <end position="1357"/>
    </location>
</feature>
<feature type="compositionally biased region" description="Low complexity" evidence="1">
    <location>
        <begin position="876"/>
        <end position="940"/>
    </location>
</feature>
<feature type="compositionally biased region" description="Gly residues" evidence="1">
    <location>
        <begin position="941"/>
        <end position="960"/>
    </location>
</feature>
<keyword evidence="2" id="KW-1133">Transmembrane helix</keyword>
<feature type="region of interest" description="Disordered" evidence="1">
    <location>
        <begin position="1159"/>
        <end position="1396"/>
    </location>
</feature>
<protein>
    <recommendedName>
        <fullName evidence="5">DUF4175 family protein</fullName>
    </recommendedName>
</protein>
<accession>A0A7M2WU12</accession>
<name>A0A7M2WU12_9BACT</name>
<feature type="compositionally biased region" description="Low complexity" evidence="1">
    <location>
        <begin position="1227"/>
        <end position="1243"/>
    </location>
</feature>
<gene>
    <name evidence="3" type="ORF">IPV69_18835</name>
</gene>
<reference evidence="3 4" key="1">
    <citation type="submission" date="2020-10" db="EMBL/GenBank/DDBJ databases">
        <title>Wide distribution of Phycisphaera-like planctomycetes from WD2101 soil group in peatlands and genome analysis of the first cultivated representative.</title>
        <authorList>
            <person name="Dedysh S.N."/>
            <person name="Beletsky A.V."/>
            <person name="Ivanova A."/>
            <person name="Kulichevskaya I.S."/>
            <person name="Suzina N.E."/>
            <person name="Philippov D.A."/>
            <person name="Rakitin A.L."/>
            <person name="Mardanov A.V."/>
            <person name="Ravin N.V."/>
        </authorList>
    </citation>
    <scope>NUCLEOTIDE SEQUENCE [LARGE SCALE GENOMIC DNA]</scope>
    <source>
        <strain evidence="3 4">M1803</strain>
    </source>
</reference>
<feature type="compositionally biased region" description="Basic and acidic residues" evidence="1">
    <location>
        <begin position="747"/>
        <end position="810"/>
    </location>
</feature>
<dbReference type="RefSeq" id="WP_206291268.1">
    <property type="nucleotide sequence ID" value="NZ_CP063458.1"/>
</dbReference>
<feature type="transmembrane region" description="Helical" evidence="2">
    <location>
        <begin position="21"/>
        <end position="44"/>
    </location>
</feature>